<keyword evidence="7 11" id="KW-1133">Transmembrane helix</keyword>
<evidence type="ECO:0000256" key="11">
    <source>
        <dbReference type="RuleBase" id="RU000687"/>
    </source>
</evidence>
<dbReference type="PRINTS" id="PR00253">
    <property type="entry name" value="GABAARECEPTR"/>
</dbReference>
<dbReference type="OrthoDB" id="442503at2759"/>
<dbReference type="InterPro" id="IPR018000">
    <property type="entry name" value="Neurotransmitter_ion_chnl_CS"/>
</dbReference>
<dbReference type="InterPro" id="IPR006028">
    <property type="entry name" value="GABAA/Glycine_rcpt"/>
</dbReference>
<feature type="transmembrane region" description="Helical" evidence="11">
    <location>
        <begin position="430"/>
        <end position="449"/>
    </location>
</feature>
<dbReference type="SUPFAM" id="SSF90112">
    <property type="entry name" value="Neurotransmitter-gated ion-channel transmembrane pore"/>
    <property type="match status" value="1"/>
</dbReference>
<dbReference type="InterPro" id="IPR006202">
    <property type="entry name" value="Neur_chan_lig-bd"/>
</dbReference>
<dbReference type="Pfam" id="PF02931">
    <property type="entry name" value="Neur_chan_LBD"/>
    <property type="match status" value="1"/>
</dbReference>
<organism evidence="14 15">
    <name type="scientific">Onchocerca flexuosa</name>
    <dbReference type="NCBI Taxonomy" id="387005"/>
    <lineage>
        <taxon>Eukaryota</taxon>
        <taxon>Metazoa</taxon>
        <taxon>Ecdysozoa</taxon>
        <taxon>Nematoda</taxon>
        <taxon>Chromadorea</taxon>
        <taxon>Rhabditida</taxon>
        <taxon>Spirurina</taxon>
        <taxon>Spiruromorpha</taxon>
        <taxon>Filarioidea</taxon>
        <taxon>Onchocercidae</taxon>
        <taxon>Onchocerca</taxon>
    </lineage>
</organism>
<evidence type="ECO:0000259" key="13">
    <source>
        <dbReference type="Pfam" id="PF02932"/>
    </source>
</evidence>
<dbReference type="SUPFAM" id="SSF63712">
    <property type="entry name" value="Nicotinic receptor ligand binding domain-like"/>
    <property type="match status" value="1"/>
</dbReference>
<feature type="domain" description="Neurotransmitter-gated ion-channel transmembrane" evidence="13">
    <location>
        <begin position="283"/>
        <end position="444"/>
    </location>
</feature>
<keyword evidence="3 11" id="KW-0813">Transport</keyword>
<dbReference type="Pfam" id="PF02932">
    <property type="entry name" value="Neur_chan_memb"/>
    <property type="match status" value="1"/>
</dbReference>
<feature type="domain" description="Neurotransmitter-gated ion-channel ligand-binding" evidence="12">
    <location>
        <begin position="47"/>
        <end position="219"/>
    </location>
</feature>
<keyword evidence="9 11" id="KW-0472">Membrane</keyword>
<evidence type="ECO:0000259" key="12">
    <source>
        <dbReference type="Pfam" id="PF02931"/>
    </source>
</evidence>
<dbReference type="GO" id="GO:0005886">
    <property type="term" value="C:plasma membrane"/>
    <property type="evidence" value="ECO:0007669"/>
    <property type="project" value="UniProtKB-SubCell"/>
</dbReference>
<keyword evidence="5 11" id="KW-0812">Transmembrane</keyword>
<dbReference type="GO" id="GO:0004888">
    <property type="term" value="F:transmembrane signaling receptor activity"/>
    <property type="evidence" value="ECO:0007669"/>
    <property type="project" value="InterPro"/>
</dbReference>
<dbReference type="PROSITE" id="PS00236">
    <property type="entry name" value="NEUROTR_ION_CHANNEL"/>
    <property type="match status" value="1"/>
</dbReference>
<dbReference type="InterPro" id="IPR036734">
    <property type="entry name" value="Neur_chan_lig-bd_sf"/>
</dbReference>
<dbReference type="InterPro" id="IPR036719">
    <property type="entry name" value="Neuro-gated_channel_TM_sf"/>
</dbReference>
<dbReference type="InterPro" id="IPR006029">
    <property type="entry name" value="Neurotrans-gated_channel_TM"/>
</dbReference>
<dbReference type="InterPro" id="IPR038050">
    <property type="entry name" value="Neuro_actylchol_rec"/>
</dbReference>
<comment type="caution">
    <text evidence="11">Lacks conserved residue(s) required for the propagation of feature annotation.</text>
</comment>
<evidence type="ECO:0000256" key="7">
    <source>
        <dbReference type="ARBA" id="ARBA00022989"/>
    </source>
</evidence>
<evidence type="ECO:0000256" key="8">
    <source>
        <dbReference type="ARBA" id="ARBA00023065"/>
    </source>
</evidence>
<feature type="transmembrane region" description="Helical" evidence="11">
    <location>
        <begin position="251"/>
        <end position="272"/>
    </location>
</feature>
<evidence type="ECO:0000313" key="14">
    <source>
        <dbReference type="EMBL" id="OZC04808.1"/>
    </source>
</evidence>
<keyword evidence="4" id="KW-1003">Cell membrane</keyword>
<keyword evidence="10 11" id="KW-0407">Ion channel</keyword>
<evidence type="ECO:0000256" key="6">
    <source>
        <dbReference type="ARBA" id="ARBA00022729"/>
    </source>
</evidence>
<dbReference type="PANTHER" id="PTHR18945">
    <property type="entry name" value="NEUROTRANSMITTER GATED ION CHANNEL"/>
    <property type="match status" value="1"/>
</dbReference>
<accession>A0A238BJT1</accession>
<reference evidence="14 15" key="1">
    <citation type="submission" date="2015-12" db="EMBL/GenBank/DDBJ databases">
        <title>Draft genome of the nematode, Onchocerca flexuosa.</title>
        <authorList>
            <person name="Mitreva M."/>
        </authorList>
    </citation>
    <scope>NUCLEOTIDE SEQUENCE [LARGE SCALE GENOMIC DNA]</scope>
    <source>
        <strain evidence="14">Red Deer</strain>
    </source>
</reference>
<proteinExistence type="inferred from homology"/>
<dbReference type="EMBL" id="KZ271578">
    <property type="protein sequence ID" value="OZC04808.1"/>
    <property type="molecule type" value="Genomic_DNA"/>
</dbReference>
<dbReference type="Proteomes" id="UP000242913">
    <property type="component" value="Unassembled WGS sequence"/>
</dbReference>
<evidence type="ECO:0000256" key="2">
    <source>
        <dbReference type="ARBA" id="ARBA00004236"/>
    </source>
</evidence>
<evidence type="ECO:0000256" key="4">
    <source>
        <dbReference type="ARBA" id="ARBA00022475"/>
    </source>
</evidence>
<dbReference type="Gene3D" id="2.70.170.10">
    <property type="entry name" value="Neurotransmitter-gated ion-channel ligand-binding domain"/>
    <property type="match status" value="1"/>
</dbReference>
<evidence type="ECO:0000313" key="15">
    <source>
        <dbReference type="Proteomes" id="UP000242913"/>
    </source>
</evidence>
<dbReference type="InterPro" id="IPR006201">
    <property type="entry name" value="Neur_channel"/>
</dbReference>
<dbReference type="GO" id="GO:0005230">
    <property type="term" value="F:extracellular ligand-gated monoatomic ion channel activity"/>
    <property type="evidence" value="ECO:0007669"/>
    <property type="project" value="InterPro"/>
</dbReference>
<keyword evidence="15" id="KW-1185">Reference proteome</keyword>
<dbReference type="CDD" id="cd18987">
    <property type="entry name" value="LGIC_ECD_anion"/>
    <property type="match status" value="1"/>
</dbReference>
<sequence>MKTAFDSNFKTHSICESWNSGNQPENLLWAESADRLLRIIGNGVVKDGYNMFMTPSQAQGKTTVVSVAIYIESMSSFRTQTMDFEVDMYLALAWYDRRLAHNCTHPVLVTHKFIADRLWQPDLYFVNSKFAYLQEVTTPNFMVIVYPDGLIFKSMRLDVTLSCMMDLQRFPMDKQECPLIIQSYAYVENLVNLTWHEDPPYFPFGSNSEIKTNDMVITNTKFEKCLTPYRFFRGSGNWSCIRGLIVMKRLMLFHIIQTYFPSAMLVSISWMSFWLDPRASPARVSYIKALDIWLTFSQALIFLVLLEYSFVSYYLTKRDYNCIHRRIFGASEIYPEMEKRMLEKNLEPQSPLASSRTRRYSIDNGHTNSINAYTVSAGLTRCLRNTATLVAKTQQEHGKFFNNFDISKPCQKCMASNEFVARQIDYYSRFLFPSVFLLFSTCYWLYYSWYTNED</sequence>
<protein>
    <submittedName>
        <fullName evidence="14">Cation transporter family protein</fullName>
    </submittedName>
</protein>
<name>A0A238BJT1_9BILA</name>
<keyword evidence="8 11" id="KW-0406">Ion transport</keyword>
<gene>
    <name evidence="14" type="ORF">X798_08232</name>
</gene>
<evidence type="ECO:0000256" key="10">
    <source>
        <dbReference type="ARBA" id="ARBA00023303"/>
    </source>
</evidence>
<dbReference type="CDD" id="cd19049">
    <property type="entry name" value="LGIC_TM_anion"/>
    <property type="match status" value="1"/>
</dbReference>
<feature type="transmembrane region" description="Helical" evidence="11">
    <location>
        <begin position="292"/>
        <end position="316"/>
    </location>
</feature>
<dbReference type="AlphaFoldDB" id="A0A238BJT1"/>
<comment type="similarity">
    <text evidence="11">Belongs to the ligand-gated ion channel (TC 1.A.9) family.</text>
</comment>
<evidence type="ECO:0000256" key="5">
    <source>
        <dbReference type="ARBA" id="ARBA00022692"/>
    </source>
</evidence>
<dbReference type="Gene3D" id="1.20.58.390">
    <property type="entry name" value="Neurotransmitter-gated ion-channel transmembrane domain"/>
    <property type="match status" value="2"/>
</dbReference>
<dbReference type="PRINTS" id="PR00252">
    <property type="entry name" value="NRIONCHANNEL"/>
</dbReference>
<evidence type="ECO:0000256" key="3">
    <source>
        <dbReference type="ARBA" id="ARBA00022448"/>
    </source>
</evidence>
<keyword evidence="6" id="KW-0732">Signal</keyword>
<evidence type="ECO:0000256" key="9">
    <source>
        <dbReference type="ARBA" id="ARBA00023136"/>
    </source>
</evidence>
<comment type="subcellular location">
    <subcellularLocation>
        <location evidence="2">Cell membrane</location>
    </subcellularLocation>
    <subcellularLocation>
        <location evidence="1">Membrane</location>
        <topology evidence="1">Multi-pass membrane protein</topology>
    </subcellularLocation>
</comment>
<evidence type="ECO:0000256" key="1">
    <source>
        <dbReference type="ARBA" id="ARBA00004141"/>
    </source>
</evidence>